<dbReference type="Gene3D" id="3.40.50.880">
    <property type="match status" value="1"/>
</dbReference>
<dbReference type="PANTHER" id="PTHR43418:SF4">
    <property type="entry name" value="MULTIFUNCTIONAL TRYPTOPHAN BIOSYNTHESIS PROTEIN"/>
    <property type="match status" value="1"/>
</dbReference>
<dbReference type="PRINTS" id="PR00099">
    <property type="entry name" value="CPSGATASE"/>
</dbReference>
<comment type="caution">
    <text evidence="3">The sequence shown here is derived from an EMBL/GenBank/DDBJ whole genome shotgun (WGS) entry which is preliminary data.</text>
</comment>
<evidence type="ECO:0000259" key="2">
    <source>
        <dbReference type="Pfam" id="PF00117"/>
    </source>
</evidence>
<sequence length="199" mass="22024">MILLIDNYDSFVHNLARHVGMLGRERRVVRNNEISINDISQDPPDAIILSPGPCTPSEAGICNEVIRKFGNRIPILGVCLGHQCIGEVYGGQVIRAPEPVHGRASLIEHNGDGIFMGLPNPLMAGRYHSLVVHVPANAPLAVTAQTEDDRIIMAFQHKTHPVYGIQFHPESCLTDHGIDILRNFMSIADEWNMRLRKAA</sequence>
<dbReference type="AlphaFoldDB" id="A0A2W5NAX3"/>
<dbReference type="FunFam" id="3.40.50.880:FF:000003">
    <property type="entry name" value="Anthranilate synthase component II"/>
    <property type="match status" value="1"/>
</dbReference>
<organism evidence="3 4">
    <name type="scientific">Micavibrio aeruginosavorus</name>
    <dbReference type="NCBI Taxonomy" id="349221"/>
    <lineage>
        <taxon>Bacteria</taxon>
        <taxon>Pseudomonadati</taxon>
        <taxon>Bdellovibrionota</taxon>
        <taxon>Bdellovibrionia</taxon>
        <taxon>Bdellovibrionales</taxon>
        <taxon>Pseudobdellovibrionaceae</taxon>
        <taxon>Micavibrio</taxon>
    </lineage>
</organism>
<dbReference type="InterPro" id="IPR029062">
    <property type="entry name" value="Class_I_gatase-like"/>
</dbReference>
<dbReference type="PRINTS" id="PR00097">
    <property type="entry name" value="ANTSNTHASEII"/>
</dbReference>
<evidence type="ECO:0000256" key="1">
    <source>
        <dbReference type="ARBA" id="ARBA00022962"/>
    </source>
</evidence>
<name>A0A2W5NAX3_9BACT</name>
<proteinExistence type="predicted"/>
<feature type="domain" description="Glutamine amidotransferase" evidence="2">
    <location>
        <begin position="3"/>
        <end position="185"/>
    </location>
</feature>
<dbReference type="PRINTS" id="PR00096">
    <property type="entry name" value="GATASE"/>
</dbReference>
<dbReference type="GO" id="GO:0005829">
    <property type="term" value="C:cytosol"/>
    <property type="evidence" value="ECO:0007669"/>
    <property type="project" value="TreeGrafter"/>
</dbReference>
<dbReference type="InterPro" id="IPR006221">
    <property type="entry name" value="TrpG/PapA_dom"/>
</dbReference>
<dbReference type="EMBL" id="QFQB01000009">
    <property type="protein sequence ID" value="PZQ47855.1"/>
    <property type="molecule type" value="Genomic_DNA"/>
</dbReference>
<dbReference type="PANTHER" id="PTHR43418">
    <property type="entry name" value="MULTIFUNCTIONAL TRYPTOPHAN BIOSYNTHESIS PROTEIN-RELATED"/>
    <property type="match status" value="1"/>
</dbReference>
<keyword evidence="1" id="KW-0315">Glutamine amidotransferase</keyword>
<evidence type="ECO:0000313" key="4">
    <source>
        <dbReference type="Proteomes" id="UP000249417"/>
    </source>
</evidence>
<dbReference type="NCBIfam" id="TIGR00566">
    <property type="entry name" value="trpG_papA"/>
    <property type="match status" value="1"/>
</dbReference>
<reference evidence="3 4" key="1">
    <citation type="submission" date="2017-08" db="EMBL/GenBank/DDBJ databases">
        <title>Infants hospitalized years apart are colonized by the same room-sourced microbial strains.</title>
        <authorList>
            <person name="Brooks B."/>
            <person name="Olm M.R."/>
            <person name="Firek B.A."/>
            <person name="Baker R."/>
            <person name="Thomas B.C."/>
            <person name="Morowitz M.J."/>
            <person name="Banfield J.F."/>
        </authorList>
    </citation>
    <scope>NUCLEOTIDE SEQUENCE [LARGE SCALE GENOMIC DNA]</scope>
    <source>
        <strain evidence="3">S2_005_002_R2_29</strain>
    </source>
</reference>
<dbReference type="CDD" id="cd01743">
    <property type="entry name" value="GATase1_Anthranilate_Synthase"/>
    <property type="match status" value="1"/>
</dbReference>
<evidence type="ECO:0000313" key="3">
    <source>
        <dbReference type="EMBL" id="PZQ47855.1"/>
    </source>
</evidence>
<accession>A0A2W5NAX3</accession>
<dbReference type="InterPro" id="IPR017926">
    <property type="entry name" value="GATASE"/>
</dbReference>
<protein>
    <submittedName>
        <fullName evidence="3">Aminodeoxychorismate/anthranilate synthase component II</fullName>
    </submittedName>
</protein>
<dbReference type="Pfam" id="PF00117">
    <property type="entry name" value="GATase"/>
    <property type="match status" value="1"/>
</dbReference>
<dbReference type="SUPFAM" id="SSF52317">
    <property type="entry name" value="Class I glutamine amidotransferase-like"/>
    <property type="match status" value="1"/>
</dbReference>
<gene>
    <name evidence="3" type="ORF">DI551_02510</name>
</gene>
<dbReference type="Proteomes" id="UP000249417">
    <property type="component" value="Unassembled WGS sequence"/>
</dbReference>
<dbReference type="GO" id="GO:0004049">
    <property type="term" value="F:anthranilate synthase activity"/>
    <property type="evidence" value="ECO:0007669"/>
    <property type="project" value="TreeGrafter"/>
</dbReference>
<dbReference type="GO" id="GO:0000162">
    <property type="term" value="P:L-tryptophan biosynthetic process"/>
    <property type="evidence" value="ECO:0007669"/>
    <property type="project" value="TreeGrafter"/>
</dbReference>
<dbReference type="PROSITE" id="PS51273">
    <property type="entry name" value="GATASE_TYPE_1"/>
    <property type="match status" value="1"/>
</dbReference>
<dbReference type="InterPro" id="IPR050472">
    <property type="entry name" value="Anth_synth/Amidotransfase"/>
</dbReference>